<reference evidence="2" key="1">
    <citation type="submission" date="2020-08" db="EMBL/GenBank/DDBJ databases">
        <title>Multicomponent nature underlies the extraordinary mechanical properties of spider dragline silk.</title>
        <authorList>
            <person name="Kono N."/>
            <person name="Nakamura H."/>
            <person name="Mori M."/>
            <person name="Yoshida Y."/>
            <person name="Ohtoshi R."/>
            <person name="Malay A.D."/>
            <person name="Moran D.A.P."/>
            <person name="Tomita M."/>
            <person name="Numata K."/>
            <person name="Arakawa K."/>
        </authorList>
    </citation>
    <scope>NUCLEOTIDE SEQUENCE</scope>
</reference>
<keyword evidence="3" id="KW-1185">Reference proteome</keyword>
<accession>A0A8X6VTN6</accession>
<name>A0A8X6VTN6_TRICX</name>
<dbReference type="AlphaFoldDB" id="A0A8X6VTN6"/>
<sequence>MSSIRRLSNGGVIPNSSQIQAQSLRTRTAERDRVLDESRSFFRVHTGYFSNIPKCIKAEFIASWACSQSSVVSSSKR</sequence>
<dbReference type="EMBL" id="BMAU01021359">
    <property type="protein sequence ID" value="GFY22267.1"/>
    <property type="molecule type" value="Genomic_DNA"/>
</dbReference>
<evidence type="ECO:0000313" key="3">
    <source>
        <dbReference type="Proteomes" id="UP000887159"/>
    </source>
</evidence>
<feature type="region of interest" description="Disordered" evidence="1">
    <location>
        <begin position="1"/>
        <end position="30"/>
    </location>
</feature>
<comment type="caution">
    <text evidence="2">The sequence shown here is derived from an EMBL/GenBank/DDBJ whole genome shotgun (WGS) entry which is preliminary data.</text>
</comment>
<evidence type="ECO:0000256" key="1">
    <source>
        <dbReference type="SAM" id="MobiDB-lite"/>
    </source>
</evidence>
<gene>
    <name evidence="2" type="ORF">TNCV_3299101</name>
</gene>
<evidence type="ECO:0000313" key="2">
    <source>
        <dbReference type="EMBL" id="GFY22267.1"/>
    </source>
</evidence>
<proteinExistence type="predicted"/>
<dbReference type="Proteomes" id="UP000887159">
    <property type="component" value="Unassembled WGS sequence"/>
</dbReference>
<organism evidence="2 3">
    <name type="scientific">Trichonephila clavipes</name>
    <name type="common">Golden silk orbweaver</name>
    <name type="synonym">Nephila clavipes</name>
    <dbReference type="NCBI Taxonomy" id="2585209"/>
    <lineage>
        <taxon>Eukaryota</taxon>
        <taxon>Metazoa</taxon>
        <taxon>Ecdysozoa</taxon>
        <taxon>Arthropoda</taxon>
        <taxon>Chelicerata</taxon>
        <taxon>Arachnida</taxon>
        <taxon>Araneae</taxon>
        <taxon>Araneomorphae</taxon>
        <taxon>Entelegynae</taxon>
        <taxon>Araneoidea</taxon>
        <taxon>Nephilidae</taxon>
        <taxon>Trichonephila</taxon>
    </lineage>
</organism>
<feature type="compositionally biased region" description="Polar residues" evidence="1">
    <location>
        <begin position="14"/>
        <end position="26"/>
    </location>
</feature>
<protein>
    <submittedName>
        <fullName evidence="2">Uncharacterized protein</fullName>
    </submittedName>
</protein>